<dbReference type="PROSITE" id="PS51257">
    <property type="entry name" value="PROKAR_LIPOPROTEIN"/>
    <property type="match status" value="1"/>
</dbReference>
<gene>
    <name evidence="2" type="ORF">FA046_06090</name>
</gene>
<sequence>MNNKLIIYLFLWITSCTPSIAQTSNLVSIDVNGKLTYAADSKGNKVPDFSGVGYMNSELAIPTIEVVKTVNPVSGDNLANVQSAIDEVAALTPDANGFRGAILFKAGNYNISDIITINTSGIVLRGEGFNGSGTNFIATKTSQHTLFNFAGSTGTALSYSSLKAVTDTYVSIGSKQVTVANGHTFVVGNHVFIHHIPNQAWISLLKMDILSTLAGADAQTVNWTPQAYDVYYERKITAVNGNIISFDAPVMDVIDPLYTTAEVVRFNDYRIQKCGIENMRITSTYTSNTDENHGWEAIAFKNIINAWASNIEVYYFGFAAVNVNKSASFITVDNCKMLDAKSQITGGRRYSFNVDGQRTLVKNCTTRSGRHDYVTGSIAAGPNVFYNCTATLQQNNIGPHQRWSTGILFDQIVGNGQLDVENRTTSGSGHGWAGAQIMFWNCMGSEMVLQDPPGEHRNWAVGFKGVITNVGFMTTEPMGIKESNGTYITAIPSLFNAQLNERLSNNTLPIVLGGFNIKAQFTSTLISWSTVSEKNNYVFLVEHATNNLDFKIVGEVKGKGNSNQTANYQFEHLSPVIGLNYYRLKQVDFDGNFTYSPIKVIKFKSSGLILKSNVVEEILEMNITQDVETSLFFYNSAGQKMLTIKGKGTQLVNVSSFQAGVYYIKTAEGDSIKFLKL</sequence>
<dbReference type="Proteomes" id="UP000308181">
    <property type="component" value="Unassembled WGS sequence"/>
</dbReference>
<evidence type="ECO:0008006" key="4">
    <source>
        <dbReference type="Google" id="ProtNLM"/>
    </source>
</evidence>
<proteinExistence type="predicted"/>
<reference evidence="2 3" key="1">
    <citation type="submission" date="2019-04" db="EMBL/GenBank/DDBJ databases">
        <title>Pedobacter sp. AR-3-17 sp. nov., isolated from Arctic soil.</title>
        <authorList>
            <person name="Dahal R.H."/>
            <person name="Kim D.-U."/>
        </authorList>
    </citation>
    <scope>NUCLEOTIDE SEQUENCE [LARGE SCALE GENOMIC DNA]</scope>
    <source>
        <strain evidence="2 3">AR-3-17</strain>
    </source>
</reference>
<evidence type="ECO:0000313" key="3">
    <source>
        <dbReference type="Proteomes" id="UP000308181"/>
    </source>
</evidence>
<feature type="chain" id="PRO_5020589352" description="Secretion system C-terminal sorting domain-containing protein" evidence="1">
    <location>
        <begin position="22"/>
        <end position="677"/>
    </location>
</feature>
<dbReference type="SUPFAM" id="SSF51126">
    <property type="entry name" value="Pectin lyase-like"/>
    <property type="match status" value="1"/>
</dbReference>
<name>A0A4U1C0W3_9SPHI</name>
<evidence type="ECO:0000313" key="2">
    <source>
        <dbReference type="EMBL" id="TKB98685.1"/>
    </source>
</evidence>
<keyword evidence="3" id="KW-1185">Reference proteome</keyword>
<dbReference type="OrthoDB" id="5488826at2"/>
<protein>
    <recommendedName>
        <fullName evidence="4">Secretion system C-terminal sorting domain-containing protein</fullName>
    </recommendedName>
</protein>
<dbReference type="InterPro" id="IPR011050">
    <property type="entry name" value="Pectin_lyase_fold/virulence"/>
</dbReference>
<evidence type="ECO:0000256" key="1">
    <source>
        <dbReference type="SAM" id="SignalP"/>
    </source>
</evidence>
<dbReference type="RefSeq" id="WP_136825499.1">
    <property type="nucleotide sequence ID" value="NZ_SWBP01000002.1"/>
</dbReference>
<dbReference type="EMBL" id="SWBP01000002">
    <property type="protein sequence ID" value="TKB98685.1"/>
    <property type="molecule type" value="Genomic_DNA"/>
</dbReference>
<dbReference type="AlphaFoldDB" id="A0A4U1C0W3"/>
<accession>A0A4U1C0W3</accession>
<feature type="signal peptide" evidence="1">
    <location>
        <begin position="1"/>
        <end position="21"/>
    </location>
</feature>
<organism evidence="2 3">
    <name type="scientific">Pedobacter cryophilus</name>
    <dbReference type="NCBI Taxonomy" id="2571271"/>
    <lineage>
        <taxon>Bacteria</taxon>
        <taxon>Pseudomonadati</taxon>
        <taxon>Bacteroidota</taxon>
        <taxon>Sphingobacteriia</taxon>
        <taxon>Sphingobacteriales</taxon>
        <taxon>Sphingobacteriaceae</taxon>
        <taxon>Pedobacter</taxon>
    </lineage>
</organism>
<keyword evidence="1" id="KW-0732">Signal</keyword>
<comment type="caution">
    <text evidence="2">The sequence shown here is derived from an EMBL/GenBank/DDBJ whole genome shotgun (WGS) entry which is preliminary data.</text>
</comment>